<dbReference type="AlphaFoldDB" id="A0A559M0R2"/>
<sequence>TNSWDNRVAPPRSQHPVQLVDLLENYAVFDSLCSHLDVAGIDTLRKVTKRWSGHLSAHLTERWNINKKLRRFVTHPKEFRTELGYWDALISGSFALQFFDGVVWEESDLDIFVEYGADATGLGEYLVRDESYKSVKIQGHELLTDTLGNQTTTYIRSSRDGIPEKQTKIQIVATRGIPIQAILRGFYTTAVVNIITWNKAYSVFPDCTFLERKTYMLQPLDDWFGAQLVKYSSRGWMTLETQWEEDKKPSHSLQDSTQRRVGDSHTWTIALNTDGVETSLTPDYVIEYACF</sequence>
<proteinExistence type="predicted"/>
<feature type="non-terminal residue" evidence="1">
    <location>
        <position position="1"/>
    </location>
</feature>
<organism evidence="1 2">
    <name type="scientific">Lachnellula willkommii</name>
    <dbReference type="NCBI Taxonomy" id="215461"/>
    <lineage>
        <taxon>Eukaryota</taxon>
        <taxon>Fungi</taxon>
        <taxon>Dikarya</taxon>
        <taxon>Ascomycota</taxon>
        <taxon>Pezizomycotina</taxon>
        <taxon>Leotiomycetes</taxon>
        <taxon>Helotiales</taxon>
        <taxon>Lachnaceae</taxon>
        <taxon>Lachnellula</taxon>
    </lineage>
</organism>
<evidence type="ECO:0000313" key="2">
    <source>
        <dbReference type="Proteomes" id="UP000315522"/>
    </source>
</evidence>
<dbReference type="EMBL" id="QGML01003392">
    <property type="protein sequence ID" value="TVY86545.1"/>
    <property type="molecule type" value="Genomic_DNA"/>
</dbReference>
<feature type="non-terminal residue" evidence="1">
    <location>
        <position position="291"/>
    </location>
</feature>
<gene>
    <name evidence="1" type="ORF">LAWI1_G008802</name>
</gene>
<name>A0A559M0R2_9HELO</name>
<reference evidence="1 2" key="1">
    <citation type="submission" date="2018-05" db="EMBL/GenBank/DDBJ databases">
        <title>Genome sequencing and assembly of the regulated plant pathogen Lachnellula willkommii and related sister species for the development of diagnostic species identification markers.</title>
        <authorList>
            <person name="Giroux E."/>
            <person name="Bilodeau G."/>
        </authorList>
    </citation>
    <scope>NUCLEOTIDE SEQUENCE [LARGE SCALE GENOMIC DNA]</scope>
    <source>
        <strain evidence="1 2">CBS 172.35</strain>
    </source>
</reference>
<keyword evidence="2" id="KW-1185">Reference proteome</keyword>
<protein>
    <submittedName>
        <fullName evidence="1">Uncharacterized protein</fullName>
    </submittedName>
</protein>
<accession>A0A559M0R2</accession>
<comment type="caution">
    <text evidence="1">The sequence shown here is derived from an EMBL/GenBank/DDBJ whole genome shotgun (WGS) entry which is preliminary data.</text>
</comment>
<evidence type="ECO:0000313" key="1">
    <source>
        <dbReference type="EMBL" id="TVY86545.1"/>
    </source>
</evidence>
<dbReference type="Proteomes" id="UP000315522">
    <property type="component" value="Unassembled WGS sequence"/>
</dbReference>